<sequence>MSDDTNIICLSDADLTALNFLGPDAAQGVIEFITSIRNVPQAHCFPGRVSQHQAQVPAKSSSVPTSSEITLASQASASTVGDDDYISPFERAYFYNGIADDPPPLFQRSDLILRPFPIPEERPTGRHSATPVKTAHTANHPILKNQLWKESVAPEIIALCKEESRGIRVSTMLPVRFSTVNEHGKDVFDDHIVLWISVHPNTTKETSCRDANAPILNIFAKYNIHDVAVHWIEGAMESLAGPPEMMPVARDTNPTHWIRRAITAVLGVPLAAQAMANADTDSQGSLGLYFHRGKDRHGKKSKEVMAITNKHVVSKKTNEDYEYIGLRGARKQYIRNCGHRRFQQLLDETRALLAEKLGDAKECAEQLAELLGNRPEEEDASYNLDLKYKEQDMQRAVSDVLLKSSWSDSLDRIVAWLDWAPKIANDVDPRGYTRDIGVMTLEKNKFVNNFKGKRRLPWLSGFVDPAGLSSPYSLDENNNPRFTVAKQGQTTDLTFGRQSELEAYTCRDLEGESWEVAVLNWGGRQQQTRHFLS</sequence>
<reference evidence="1" key="1">
    <citation type="submission" date="2020-11" db="EMBL/GenBank/DDBJ databases">
        <authorList>
            <consortium name="DOE Joint Genome Institute"/>
            <person name="Ahrendt S."/>
            <person name="Riley R."/>
            <person name="Andreopoulos W."/>
            <person name="LaButti K."/>
            <person name="Pangilinan J."/>
            <person name="Ruiz-duenas F.J."/>
            <person name="Barrasa J.M."/>
            <person name="Sanchez-Garcia M."/>
            <person name="Camarero S."/>
            <person name="Miyauchi S."/>
            <person name="Serrano A."/>
            <person name="Linde D."/>
            <person name="Babiker R."/>
            <person name="Drula E."/>
            <person name="Ayuso-Fernandez I."/>
            <person name="Pacheco R."/>
            <person name="Padilla G."/>
            <person name="Ferreira P."/>
            <person name="Barriuso J."/>
            <person name="Kellner H."/>
            <person name="Castanera R."/>
            <person name="Alfaro M."/>
            <person name="Ramirez L."/>
            <person name="Pisabarro A.G."/>
            <person name="Kuo A."/>
            <person name="Tritt A."/>
            <person name="Lipzen A."/>
            <person name="He G."/>
            <person name="Yan M."/>
            <person name="Ng V."/>
            <person name="Cullen D."/>
            <person name="Martin F."/>
            <person name="Rosso M.-N."/>
            <person name="Henrissat B."/>
            <person name="Hibbett D."/>
            <person name="Martinez A.T."/>
            <person name="Grigoriev I.V."/>
        </authorList>
    </citation>
    <scope>NUCLEOTIDE SEQUENCE</scope>
    <source>
        <strain evidence="1">AH 44721</strain>
    </source>
</reference>
<dbReference type="EMBL" id="JADNYJ010000190">
    <property type="protein sequence ID" value="KAF8875882.1"/>
    <property type="molecule type" value="Genomic_DNA"/>
</dbReference>
<dbReference type="AlphaFoldDB" id="A0A9P5NB79"/>
<keyword evidence="2" id="KW-1185">Reference proteome</keyword>
<evidence type="ECO:0000313" key="1">
    <source>
        <dbReference type="EMBL" id="KAF8875882.1"/>
    </source>
</evidence>
<comment type="caution">
    <text evidence="1">The sequence shown here is derived from an EMBL/GenBank/DDBJ whole genome shotgun (WGS) entry which is preliminary data.</text>
</comment>
<name>A0A9P5NB79_GYMJU</name>
<accession>A0A9P5NB79</accession>
<gene>
    <name evidence="1" type="ORF">CPB84DRAFT_1752574</name>
</gene>
<dbReference type="Proteomes" id="UP000724874">
    <property type="component" value="Unassembled WGS sequence"/>
</dbReference>
<dbReference type="OrthoDB" id="5424209at2759"/>
<evidence type="ECO:0000313" key="2">
    <source>
        <dbReference type="Proteomes" id="UP000724874"/>
    </source>
</evidence>
<proteinExistence type="predicted"/>
<organism evidence="1 2">
    <name type="scientific">Gymnopilus junonius</name>
    <name type="common">Spectacular rustgill mushroom</name>
    <name type="synonym">Gymnopilus spectabilis subsp. junonius</name>
    <dbReference type="NCBI Taxonomy" id="109634"/>
    <lineage>
        <taxon>Eukaryota</taxon>
        <taxon>Fungi</taxon>
        <taxon>Dikarya</taxon>
        <taxon>Basidiomycota</taxon>
        <taxon>Agaricomycotina</taxon>
        <taxon>Agaricomycetes</taxon>
        <taxon>Agaricomycetidae</taxon>
        <taxon>Agaricales</taxon>
        <taxon>Agaricineae</taxon>
        <taxon>Hymenogastraceae</taxon>
        <taxon>Gymnopilus</taxon>
    </lineage>
</organism>
<protein>
    <submittedName>
        <fullName evidence="1">Uncharacterized protein</fullName>
    </submittedName>
</protein>